<dbReference type="SUPFAM" id="SSF74877">
    <property type="entry name" value="Major surface antigen p30, SAG1"/>
    <property type="match status" value="1"/>
</dbReference>
<evidence type="ECO:0000259" key="2">
    <source>
        <dbReference type="Pfam" id="PF04092"/>
    </source>
</evidence>
<dbReference type="Pfam" id="PF04092">
    <property type="entry name" value="SAG"/>
    <property type="match status" value="2"/>
</dbReference>
<feature type="signal peptide" evidence="1">
    <location>
        <begin position="1"/>
        <end position="31"/>
    </location>
</feature>
<feature type="chain" id="PRO_5007654886" evidence="1">
    <location>
        <begin position="32"/>
        <end position="426"/>
    </location>
</feature>
<feature type="domain" description="SRS" evidence="2">
    <location>
        <begin position="42"/>
        <end position="152"/>
    </location>
</feature>
<reference evidence="4" key="3">
    <citation type="journal article" date="2015" name="PLoS ONE">
        <title>Comprehensive Evaluation of Toxoplasma gondii VEG and Neospora caninum LIV Genomes with Tachyzoite Stage Transcriptome and Proteome Defines Novel Transcript Features.</title>
        <authorList>
            <person name="Ramaprasad A."/>
            <person name="Mourier T."/>
            <person name="Naeem R."/>
            <person name="Malas T.B."/>
            <person name="Moussa E."/>
            <person name="Panigrahi A."/>
            <person name="Vermont S.J."/>
            <person name="Otto T.D."/>
            <person name="Wastling J."/>
            <person name="Pain A."/>
        </authorList>
    </citation>
    <scope>NUCLEOTIDE SEQUENCE</scope>
    <source>
        <strain evidence="4">Liverpool</strain>
    </source>
</reference>
<dbReference type="InterPro" id="IPR007226">
    <property type="entry name" value="SRS_dom"/>
</dbReference>
<dbReference type="InterPro" id="IPR036755">
    <property type="entry name" value="SRS_dom_sf"/>
</dbReference>
<gene>
    <name evidence="4" type="ORF">BN1204_069730</name>
    <name evidence="3" type="ORF">NCLIV_069730</name>
</gene>
<sequence>MAGSKVGQSDWRMTGALFFVVAVLVPNTVLGSNLQSDGASTNTCSLKTTPTGISVAVNTETKMASFVCGSDVSQVMPPVEDTNKVTKYYRTVALEEAQALVGLFGEGSEAIVTTKNTRDTPTSAVVLTLGTLPERTTVIYFGCAAPASSKPGPQAMAASKTAKTPRTPVVVPPVVASGFRGQSNRSADSAGGSVLALAAGPRRLMVVASGSHETRKSAIERKAIPEEEEGEEVVGPSPSKCVIKLLRLSIRVSFPPLLSRGPLHPRTPSSSSLMCAACTVEKKNMAMEITSESKSVAFQCDTHISTLSPTDSTTNIFDESCENEVTLVEKVPSASLTTTNSGYTFRVEELPETAITFCYKCSASSDSGKTNPPQEESMEKKDACIVKINVSAANLDSDASTSATARSVTSLVFASFISLCFSMAVF</sequence>
<dbReference type="EMBL" id="LN714488">
    <property type="protein sequence ID" value="CEL71319.1"/>
    <property type="molecule type" value="Genomic_DNA"/>
</dbReference>
<feature type="domain" description="SRS" evidence="2">
    <location>
        <begin position="275"/>
        <end position="390"/>
    </location>
</feature>
<evidence type="ECO:0000313" key="4">
    <source>
        <dbReference type="EMBL" id="CEL71319.1"/>
    </source>
</evidence>
<name>F0JB52_NEOCL</name>
<dbReference type="AlphaFoldDB" id="F0JB52"/>
<dbReference type="GO" id="GO:0016020">
    <property type="term" value="C:membrane"/>
    <property type="evidence" value="ECO:0007669"/>
    <property type="project" value="InterPro"/>
</dbReference>
<evidence type="ECO:0000256" key="1">
    <source>
        <dbReference type="SAM" id="SignalP"/>
    </source>
</evidence>
<reference evidence="3" key="2">
    <citation type="submission" date="2011-03" db="EMBL/GenBank/DDBJ databases">
        <authorList>
            <person name="Aslett M."/>
        </authorList>
    </citation>
    <scope>NUCLEOTIDE SEQUENCE</scope>
    <source>
        <strain evidence="3">Liverpool</strain>
    </source>
</reference>
<keyword evidence="1" id="KW-0732">Signal</keyword>
<organism>
    <name type="scientific">Neospora caninum (strain Liverpool)</name>
    <dbReference type="NCBI Taxonomy" id="572307"/>
    <lineage>
        <taxon>Eukaryota</taxon>
        <taxon>Sar</taxon>
        <taxon>Alveolata</taxon>
        <taxon>Apicomplexa</taxon>
        <taxon>Conoidasida</taxon>
        <taxon>Coccidia</taxon>
        <taxon>Eucoccidiorida</taxon>
        <taxon>Eimeriorina</taxon>
        <taxon>Sarcocystidae</taxon>
        <taxon>Neospora</taxon>
    </lineage>
</organism>
<reference evidence="3" key="1">
    <citation type="submission" date="2011-03" db="EMBL/GenBank/DDBJ databases">
        <title>Comparative genomics and transcriptomics of Neospora caninum and Toxoplasma gondii.</title>
        <authorList>
            <person name="Reid A.J."/>
            <person name="Sohal A."/>
            <person name="Harris D."/>
            <person name="Quail M."/>
            <person name="Sanders M."/>
            <person name="Berriman M."/>
            <person name="Wastling J.M."/>
            <person name="Pain A."/>
        </authorList>
    </citation>
    <scope>NUCLEOTIDE SEQUENCE</scope>
    <source>
        <strain evidence="3">Liverpool</strain>
    </source>
</reference>
<dbReference type="Gene3D" id="2.60.40.1320">
    <property type="entry name" value="SRS domain"/>
    <property type="match status" value="2"/>
</dbReference>
<dbReference type="VEuPathDB" id="ToxoDB:NCLIV_069730"/>
<dbReference type="EMBL" id="CADU01000320">
    <property type="protein sequence ID" value="CCA30073.1"/>
    <property type="molecule type" value="Genomic_DNA"/>
</dbReference>
<evidence type="ECO:0000313" key="3">
    <source>
        <dbReference type="EMBL" id="CCA30073.1"/>
    </source>
</evidence>
<proteinExistence type="predicted"/>
<protein>
    <submittedName>
        <fullName evidence="3">SRS domain-containing protein</fullName>
    </submittedName>
</protein>
<accession>F0JB52</accession>